<evidence type="ECO:0008006" key="4">
    <source>
        <dbReference type="Google" id="ProtNLM"/>
    </source>
</evidence>
<name>A0ABN2G0I8_9ACTN</name>
<dbReference type="EMBL" id="BAAANY010000003">
    <property type="protein sequence ID" value="GAA1663166.1"/>
    <property type="molecule type" value="Genomic_DNA"/>
</dbReference>
<proteinExistence type="predicted"/>
<evidence type="ECO:0000313" key="2">
    <source>
        <dbReference type="EMBL" id="GAA1663166.1"/>
    </source>
</evidence>
<dbReference type="InterPro" id="IPR015943">
    <property type="entry name" value="WD40/YVTN_repeat-like_dom_sf"/>
</dbReference>
<comment type="caution">
    <text evidence="2">The sequence shown here is derived from an EMBL/GenBank/DDBJ whole genome shotgun (WGS) entry which is preliminary data.</text>
</comment>
<sequence>MFDDQDVKTALRTFDPGVRVDVRAVVQQGRRIKQRRLAVGATAAVAALAVGVTGTQFASHSDRLTGDLAATVIAGRLPANTNVVGSVVLSTTINEVVSKLAAGGFAWSRTADGGHTWDTRKLPSSLANPHAVVALDAQTTMVGNLITHDGGETWSVRPAAGAAVRSLPTQWQLLTPLSTDALLAQPAANASAGELAAGPVAKAGQPPTVPMAVDPGSGQLHPLGTAARGCLPTNERQPTNGSLWLECDGAVAVSRDRGATWHTFDAPAAKGSSGVNFAKDGPKHPDRQVTVDSLDGHTGYALVEYIPGPQVLLRTTDGGLTWQKTQTIGRVVSGLGVLGDGSVATIDMNTAGGDSSPVIRSTDAGATFQRISTKPAPGGIPYRTVLGSYSAALWPKSTPYGEVVSADGIHFVLVPLPAGAIVPNRIIVTGGNG</sequence>
<gene>
    <name evidence="2" type="ORF">GCM10009765_10790</name>
</gene>
<keyword evidence="1" id="KW-0472">Membrane</keyword>
<keyword evidence="3" id="KW-1185">Reference proteome</keyword>
<feature type="transmembrane region" description="Helical" evidence="1">
    <location>
        <begin position="37"/>
        <end position="58"/>
    </location>
</feature>
<evidence type="ECO:0000256" key="1">
    <source>
        <dbReference type="SAM" id="Phobius"/>
    </source>
</evidence>
<accession>A0ABN2G0I8</accession>
<keyword evidence="1" id="KW-0812">Transmembrane</keyword>
<dbReference type="Proteomes" id="UP001500618">
    <property type="component" value="Unassembled WGS sequence"/>
</dbReference>
<reference evidence="2 3" key="1">
    <citation type="journal article" date="2019" name="Int. J. Syst. Evol. Microbiol.">
        <title>The Global Catalogue of Microorganisms (GCM) 10K type strain sequencing project: providing services to taxonomists for standard genome sequencing and annotation.</title>
        <authorList>
            <consortium name="The Broad Institute Genomics Platform"/>
            <consortium name="The Broad Institute Genome Sequencing Center for Infectious Disease"/>
            <person name="Wu L."/>
            <person name="Ma J."/>
        </authorList>
    </citation>
    <scope>NUCLEOTIDE SEQUENCE [LARGE SCALE GENOMIC DNA]</scope>
    <source>
        <strain evidence="2 3">JCM 14718</strain>
    </source>
</reference>
<dbReference type="SUPFAM" id="SSF110296">
    <property type="entry name" value="Oligoxyloglucan reducing end-specific cellobiohydrolase"/>
    <property type="match status" value="1"/>
</dbReference>
<organism evidence="2 3">
    <name type="scientific">Fodinicola feengrottensis</name>
    <dbReference type="NCBI Taxonomy" id="435914"/>
    <lineage>
        <taxon>Bacteria</taxon>
        <taxon>Bacillati</taxon>
        <taxon>Actinomycetota</taxon>
        <taxon>Actinomycetes</taxon>
        <taxon>Mycobacteriales</taxon>
        <taxon>Fodinicola</taxon>
    </lineage>
</organism>
<dbReference type="CDD" id="cd15482">
    <property type="entry name" value="Sialidase_non-viral"/>
    <property type="match status" value="1"/>
</dbReference>
<keyword evidence="1" id="KW-1133">Transmembrane helix</keyword>
<protein>
    <recommendedName>
        <fullName evidence="4">Photosynthesis system II assembly factor Ycf48/Hcf136-like domain-containing protein</fullName>
    </recommendedName>
</protein>
<evidence type="ECO:0000313" key="3">
    <source>
        <dbReference type="Proteomes" id="UP001500618"/>
    </source>
</evidence>
<dbReference type="Gene3D" id="2.130.10.10">
    <property type="entry name" value="YVTN repeat-like/Quinoprotein amine dehydrogenase"/>
    <property type="match status" value="1"/>
</dbReference>
<dbReference type="RefSeq" id="WP_344307676.1">
    <property type="nucleotide sequence ID" value="NZ_BAAANY010000003.1"/>
</dbReference>